<comment type="caution">
    <text evidence="1">The sequence shown here is derived from an EMBL/GenBank/DDBJ whole genome shotgun (WGS) entry which is preliminary data.</text>
</comment>
<sequence length="49" mass="4996">MSWKTFICRAASRPATAMTSVSDSQPAIHSAAIGLDGVMLIGAEAGEGM</sequence>
<organism evidence="1 2">
    <name type="scientific">Bradyrhizobium iriomotense</name>
    <dbReference type="NCBI Taxonomy" id="441950"/>
    <lineage>
        <taxon>Bacteria</taxon>
        <taxon>Pseudomonadati</taxon>
        <taxon>Pseudomonadota</taxon>
        <taxon>Alphaproteobacteria</taxon>
        <taxon>Hyphomicrobiales</taxon>
        <taxon>Nitrobacteraceae</taxon>
        <taxon>Bradyrhizobium</taxon>
    </lineage>
</organism>
<dbReference type="Proteomes" id="UP001156905">
    <property type="component" value="Unassembled WGS sequence"/>
</dbReference>
<proteinExistence type="predicted"/>
<reference evidence="2" key="1">
    <citation type="journal article" date="2019" name="Int. J. Syst. Evol. Microbiol.">
        <title>The Global Catalogue of Microorganisms (GCM) 10K type strain sequencing project: providing services to taxonomists for standard genome sequencing and annotation.</title>
        <authorList>
            <consortium name="The Broad Institute Genomics Platform"/>
            <consortium name="The Broad Institute Genome Sequencing Center for Infectious Disease"/>
            <person name="Wu L."/>
            <person name="Ma J."/>
        </authorList>
    </citation>
    <scope>NUCLEOTIDE SEQUENCE [LARGE SCALE GENOMIC DNA]</scope>
    <source>
        <strain evidence="2">NBRC 102520</strain>
    </source>
</reference>
<gene>
    <name evidence="1" type="ORF">GCM10007857_47260</name>
</gene>
<name>A0ABQ6B0R0_9BRAD</name>
<evidence type="ECO:0000313" key="1">
    <source>
        <dbReference type="EMBL" id="GLR88014.1"/>
    </source>
</evidence>
<dbReference type="EMBL" id="BSOW01000017">
    <property type="protein sequence ID" value="GLR88014.1"/>
    <property type="molecule type" value="Genomic_DNA"/>
</dbReference>
<accession>A0ABQ6B0R0</accession>
<evidence type="ECO:0000313" key="2">
    <source>
        <dbReference type="Proteomes" id="UP001156905"/>
    </source>
</evidence>
<protein>
    <submittedName>
        <fullName evidence="1">Uncharacterized protein</fullName>
    </submittedName>
</protein>
<keyword evidence="2" id="KW-1185">Reference proteome</keyword>